<evidence type="ECO:0000256" key="6">
    <source>
        <dbReference type="PROSITE-ProRule" id="PRU00024"/>
    </source>
</evidence>
<protein>
    <recommendedName>
        <fullName evidence="13">Tripartite motif-containing protein 16-like</fullName>
    </recommendedName>
</protein>
<dbReference type="SUPFAM" id="SSF57850">
    <property type="entry name" value="RING/U-box"/>
    <property type="match status" value="1"/>
</dbReference>
<evidence type="ECO:0000256" key="7">
    <source>
        <dbReference type="SAM" id="Coils"/>
    </source>
</evidence>
<evidence type="ECO:0000313" key="12">
    <source>
        <dbReference type="Proteomes" id="UP000265160"/>
    </source>
</evidence>
<keyword evidence="12" id="KW-1185">Reference proteome</keyword>
<accession>A0A3P9DLI7</accession>
<dbReference type="SMART" id="SM00336">
    <property type="entry name" value="BBOX"/>
    <property type="match status" value="1"/>
</dbReference>
<evidence type="ECO:0000256" key="3">
    <source>
        <dbReference type="ARBA" id="ARBA00022771"/>
    </source>
</evidence>
<dbReference type="InterPro" id="IPR003879">
    <property type="entry name" value="Butyrophylin_SPRY"/>
</dbReference>
<dbReference type="InterPro" id="IPR051051">
    <property type="entry name" value="E3_ubiq-ligase_TRIM/RNF"/>
</dbReference>
<dbReference type="Gene3D" id="3.30.40.10">
    <property type="entry name" value="Zinc/RING finger domain, C3HC4 (zinc finger)"/>
    <property type="match status" value="1"/>
</dbReference>
<reference evidence="11" key="1">
    <citation type="submission" date="2025-08" db="UniProtKB">
        <authorList>
            <consortium name="Ensembl"/>
        </authorList>
    </citation>
    <scope>IDENTIFICATION</scope>
</reference>
<dbReference type="PROSITE" id="PS50188">
    <property type="entry name" value="B302_SPRY"/>
    <property type="match status" value="1"/>
</dbReference>
<keyword evidence="7" id="KW-0175">Coiled coil</keyword>
<keyword evidence="1" id="KW-0399">Innate immunity</keyword>
<evidence type="ECO:0000259" key="8">
    <source>
        <dbReference type="PROSITE" id="PS50089"/>
    </source>
</evidence>
<dbReference type="GO" id="GO:0005737">
    <property type="term" value="C:cytoplasm"/>
    <property type="evidence" value="ECO:0007669"/>
    <property type="project" value="UniProtKB-ARBA"/>
</dbReference>
<dbReference type="Gene3D" id="3.30.160.60">
    <property type="entry name" value="Classic Zinc Finger"/>
    <property type="match status" value="1"/>
</dbReference>
<evidence type="ECO:0000259" key="10">
    <source>
        <dbReference type="PROSITE" id="PS50188"/>
    </source>
</evidence>
<dbReference type="Proteomes" id="UP000265160">
    <property type="component" value="Unplaced"/>
</dbReference>
<dbReference type="GO" id="GO:0045087">
    <property type="term" value="P:innate immune response"/>
    <property type="evidence" value="ECO:0007669"/>
    <property type="project" value="UniProtKB-KW"/>
</dbReference>
<keyword evidence="3 6" id="KW-0863">Zinc-finger</keyword>
<dbReference type="InterPro" id="IPR013083">
    <property type="entry name" value="Znf_RING/FYVE/PHD"/>
</dbReference>
<name>A0A3P9DLI7_9CICH</name>
<evidence type="ECO:0000256" key="5">
    <source>
        <dbReference type="ARBA" id="ARBA00022859"/>
    </source>
</evidence>
<reference evidence="11" key="2">
    <citation type="submission" date="2025-09" db="UniProtKB">
        <authorList>
            <consortium name="Ensembl"/>
        </authorList>
    </citation>
    <scope>IDENTIFICATION</scope>
</reference>
<dbReference type="InterPro" id="IPR003877">
    <property type="entry name" value="SPRY_dom"/>
</dbReference>
<evidence type="ECO:0000313" key="11">
    <source>
        <dbReference type="Ensembl" id="ENSMZEP00005035051.1"/>
    </source>
</evidence>
<feature type="domain" description="B box-type" evidence="9">
    <location>
        <begin position="146"/>
        <end position="186"/>
    </location>
</feature>
<dbReference type="PROSITE" id="PS00518">
    <property type="entry name" value="ZF_RING_1"/>
    <property type="match status" value="1"/>
</dbReference>
<evidence type="ECO:0000259" key="9">
    <source>
        <dbReference type="PROSITE" id="PS50119"/>
    </source>
</evidence>
<keyword evidence="4" id="KW-0862">Zinc</keyword>
<dbReference type="Gene3D" id="4.10.830.40">
    <property type="match status" value="1"/>
</dbReference>
<dbReference type="Pfam" id="PF25600">
    <property type="entry name" value="TRIM_CC"/>
    <property type="match status" value="1"/>
</dbReference>
<feature type="coiled-coil region" evidence="7">
    <location>
        <begin position="255"/>
        <end position="296"/>
    </location>
</feature>
<proteinExistence type="predicted"/>
<keyword evidence="2" id="KW-0479">Metal-binding</keyword>
<feature type="coiled-coil region" evidence="7">
    <location>
        <begin position="201"/>
        <end position="228"/>
    </location>
</feature>
<dbReference type="SMART" id="SM00589">
    <property type="entry name" value="PRY"/>
    <property type="match status" value="1"/>
</dbReference>
<feature type="domain" description="B30.2/SPRY" evidence="10">
    <location>
        <begin position="350"/>
        <end position="540"/>
    </location>
</feature>
<dbReference type="InterPro" id="IPR058030">
    <property type="entry name" value="TRIM8/14/16/25/29/45/65_CC"/>
</dbReference>
<dbReference type="Ensembl" id="ENSMZET00005036297.1">
    <property type="protein sequence ID" value="ENSMZEP00005035051.1"/>
    <property type="gene ID" value="ENSMZEG00005026218.1"/>
</dbReference>
<keyword evidence="5" id="KW-0391">Immunity</keyword>
<evidence type="ECO:0000256" key="1">
    <source>
        <dbReference type="ARBA" id="ARBA00022588"/>
    </source>
</evidence>
<dbReference type="InterPro" id="IPR013320">
    <property type="entry name" value="ConA-like_dom_sf"/>
</dbReference>
<sequence length="540" mass="61912">YSGDEDLLGLTLGVCLDLLKDPVTIPCGHSYCMNCIKSFWDEEDKKKIYSCPQCRQTFTARPVLLKSTMLADLVEELKKTGLQAAPADHCYAGPEDVACDFCTGRKMKAVKSCLVCLVSYCEKHLQPHYDVAPLKKHKLVEPSKKLQENICSRHDEVMKMFCRTDQQSICYLCSVDEHKGHDTVSAAAERTERQRELEVSRQNIQQRIQDREKDVKLLQQEVEAINQSADQTVEHSEKIFTELIHLIQKRSSDVKQQIRSQQETEVSRVKELEEKLEQEITELKRKDAELKQLSHTEDHIQFLHNYPSLSALSDYFEDVTAAVSEVRDKLQDILREEWTKISLTVTEVDVSLPQAEPKTRAGFLKYSCEITLDPNTAHKQLLLSEGNRKATAVNQQQSYSDHPDRFTGPWQVLIRESLTGRCYWEVEWSGEQAYVAVAYKNISRKGGIECRFGHNDKSWSLDCNNNSYTFRYNNIQTPVSGPRSSRVGVYLDHRAGILSFYSVSETMTLLHRVQTTFTQPLYAGLWVYSYGDTAELIKVK</sequence>
<dbReference type="AlphaFoldDB" id="A0A3P9DLI7"/>
<dbReference type="InterPro" id="IPR000315">
    <property type="entry name" value="Znf_B-box"/>
</dbReference>
<dbReference type="InterPro" id="IPR001870">
    <property type="entry name" value="B30.2/SPRY"/>
</dbReference>
<dbReference type="SMART" id="SM00184">
    <property type="entry name" value="RING"/>
    <property type="match status" value="1"/>
</dbReference>
<dbReference type="CDD" id="cd16040">
    <property type="entry name" value="SPRY_PRY_SNTX"/>
    <property type="match status" value="1"/>
</dbReference>
<evidence type="ECO:0000256" key="2">
    <source>
        <dbReference type="ARBA" id="ARBA00022723"/>
    </source>
</evidence>
<dbReference type="GeneTree" id="ENSGT01150000286931"/>
<feature type="domain" description="RING-type" evidence="8">
    <location>
        <begin position="14"/>
        <end position="55"/>
    </location>
</feature>
<dbReference type="SUPFAM" id="SSF57845">
    <property type="entry name" value="B-box zinc-binding domain"/>
    <property type="match status" value="1"/>
</dbReference>
<dbReference type="Pfam" id="PF15227">
    <property type="entry name" value="zf-C3HC4_4"/>
    <property type="match status" value="1"/>
</dbReference>
<dbReference type="PROSITE" id="PS50119">
    <property type="entry name" value="ZF_BBOX"/>
    <property type="match status" value="1"/>
</dbReference>
<dbReference type="InterPro" id="IPR001841">
    <property type="entry name" value="Znf_RING"/>
</dbReference>
<dbReference type="Pfam" id="PF00643">
    <property type="entry name" value="zf-B_box"/>
    <property type="match status" value="1"/>
</dbReference>
<dbReference type="PRINTS" id="PR01407">
    <property type="entry name" value="BUTYPHLNCDUF"/>
</dbReference>
<dbReference type="CDD" id="cd19769">
    <property type="entry name" value="Bbox2_TRIM16-like"/>
    <property type="match status" value="1"/>
</dbReference>
<evidence type="ECO:0008006" key="13">
    <source>
        <dbReference type="Google" id="ProtNLM"/>
    </source>
</evidence>
<dbReference type="InterPro" id="IPR006574">
    <property type="entry name" value="PRY"/>
</dbReference>
<dbReference type="Pfam" id="PF00622">
    <property type="entry name" value="SPRY"/>
    <property type="match status" value="1"/>
</dbReference>
<dbReference type="PANTHER" id="PTHR25465">
    <property type="entry name" value="B-BOX DOMAIN CONTAINING"/>
    <property type="match status" value="1"/>
</dbReference>
<dbReference type="GO" id="GO:0008270">
    <property type="term" value="F:zinc ion binding"/>
    <property type="evidence" value="ECO:0007669"/>
    <property type="project" value="UniProtKB-KW"/>
</dbReference>
<dbReference type="InterPro" id="IPR017907">
    <property type="entry name" value="Znf_RING_CS"/>
</dbReference>
<evidence type="ECO:0000256" key="4">
    <source>
        <dbReference type="ARBA" id="ARBA00022833"/>
    </source>
</evidence>
<dbReference type="PANTHER" id="PTHR25465:SF5">
    <property type="entry name" value="E3 UBIQUITIN_ISG15 LIGASE TRIM25-RELATED"/>
    <property type="match status" value="1"/>
</dbReference>
<dbReference type="PROSITE" id="PS50089">
    <property type="entry name" value="ZF_RING_2"/>
    <property type="match status" value="1"/>
</dbReference>
<dbReference type="SMART" id="SM00449">
    <property type="entry name" value="SPRY"/>
    <property type="match status" value="1"/>
</dbReference>
<dbReference type="SUPFAM" id="SSF49899">
    <property type="entry name" value="Concanavalin A-like lectins/glucanases"/>
    <property type="match status" value="1"/>
</dbReference>
<dbReference type="Gene3D" id="2.60.120.920">
    <property type="match status" value="1"/>
</dbReference>
<dbReference type="Pfam" id="PF13765">
    <property type="entry name" value="PRY"/>
    <property type="match status" value="1"/>
</dbReference>
<dbReference type="InterPro" id="IPR043136">
    <property type="entry name" value="B30.2/SPRY_sf"/>
</dbReference>
<organism evidence="11 12">
    <name type="scientific">Maylandia zebra</name>
    <name type="common">zebra mbuna</name>
    <dbReference type="NCBI Taxonomy" id="106582"/>
    <lineage>
        <taxon>Eukaryota</taxon>
        <taxon>Metazoa</taxon>
        <taxon>Chordata</taxon>
        <taxon>Craniata</taxon>
        <taxon>Vertebrata</taxon>
        <taxon>Euteleostomi</taxon>
        <taxon>Actinopterygii</taxon>
        <taxon>Neopterygii</taxon>
        <taxon>Teleostei</taxon>
        <taxon>Neoteleostei</taxon>
        <taxon>Acanthomorphata</taxon>
        <taxon>Ovalentaria</taxon>
        <taxon>Cichlomorphae</taxon>
        <taxon>Cichliformes</taxon>
        <taxon>Cichlidae</taxon>
        <taxon>African cichlids</taxon>
        <taxon>Pseudocrenilabrinae</taxon>
        <taxon>Haplochromini</taxon>
        <taxon>Maylandia</taxon>
        <taxon>Maylandia zebra complex</taxon>
    </lineage>
</organism>